<keyword evidence="2" id="KW-1185">Reference proteome</keyword>
<sequence length="59" mass="6711">MPHMFALEISSDFDSLSEFKCTKQISKRDKDAGVTNRFGKQLLAPAFEAHTSQKFQKAF</sequence>
<evidence type="ECO:0000313" key="2">
    <source>
        <dbReference type="Proteomes" id="UP000094313"/>
    </source>
</evidence>
<reference evidence="1 2" key="1">
    <citation type="submission" date="2016-08" db="EMBL/GenBank/DDBJ databases">
        <authorList>
            <person name="Seilhamer J.J."/>
        </authorList>
    </citation>
    <scope>NUCLEOTIDE SEQUENCE [LARGE SCALE GENOMIC DNA]</scope>
    <source>
        <strain evidence="1 2">DX4</strain>
    </source>
</reference>
<dbReference type="Proteomes" id="UP000094313">
    <property type="component" value="Chromosome"/>
</dbReference>
<dbReference type="AlphaFoldDB" id="A0A1D7QLF2"/>
<accession>A0A1D7QLF2</accession>
<name>A0A1D7QLF2_9SPHI</name>
<protein>
    <submittedName>
        <fullName evidence="1">Uncharacterized protein</fullName>
    </submittedName>
</protein>
<evidence type="ECO:0000313" key="1">
    <source>
        <dbReference type="EMBL" id="AOM79504.1"/>
    </source>
</evidence>
<gene>
    <name evidence="1" type="ORF">BFS30_21480</name>
</gene>
<dbReference type="KEGG" id="psty:BFS30_21480"/>
<organism evidence="1 2">
    <name type="scientific">Pedobacter steynii</name>
    <dbReference type="NCBI Taxonomy" id="430522"/>
    <lineage>
        <taxon>Bacteria</taxon>
        <taxon>Pseudomonadati</taxon>
        <taxon>Bacteroidota</taxon>
        <taxon>Sphingobacteriia</taxon>
        <taxon>Sphingobacteriales</taxon>
        <taxon>Sphingobacteriaceae</taxon>
        <taxon>Pedobacter</taxon>
    </lineage>
</organism>
<proteinExistence type="predicted"/>
<dbReference type="EMBL" id="CP017141">
    <property type="protein sequence ID" value="AOM79504.1"/>
    <property type="molecule type" value="Genomic_DNA"/>
</dbReference>